<dbReference type="InterPro" id="IPR029062">
    <property type="entry name" value="Class_I_gatase-like"/>
</dbReference>
<accession>A0A0J9XB14</accession>
<dbReference type="InterPro" id="IPR044992">
    <property type="entry name" value="ChyE-like"/>
</dbReference>
<dbReference type="GO" id="GO:0005829">
    <property type="term" value="C:cytosol"/>
    <property type="evidence" value="ECO:0007669"/>
    <property type="project" value="TreeGrafter"/>
</dbReference>
<dbReference type="STRING" id="1173061.A0A0J9XB14"/>
<dbReference type="PROSITE" id="PS51273">
    <property type="entry name" value="GATASE_TYPE_1"/>
    <property type="match status" value="1"/>
</dbReference>
<protein>
    <submittedName>
        <fullName evidence="2">Similar to Saccharomyces cerevisiae YLR126C Putative glutamine amidotransferase</fullName>
    </submittedName>
</protein>
<dbReference type="PANTHER" id="PTHR42695">
    <property type="entry name" value="GLUTAMINE AMIDOTRANSFERASE YLR126C-RELATED"/>
    <property type="match status" value="1"/>
</dbReference>
<organism evidence="2 3">
    <name type="scientific">Geotrichum candidum</name>
    <name type="common">Oospora lactis</name>
    <name type="synonym">Dipodascus geotrichum</name>
    <dbReference type="NCBI Taxonomy" id="1173061"/>
    <lineage>
        <taxon>Eukaryota</taxon>
        <taxon>Fungi</taxon>
        <taxon>Dikarya</taxon>
        <taxon>Ascomycota</taxon>
        <taxon>Saccharomycotina</taxon>
        <taxon>Dipodascomycetes</taxon>
        <taxon>Dipodascales</taxon>
        <taxon>Dipodascaceae</taxon>
        <taxon>Geotrichum</taxon>
    </lineage>
</organism>
<sequence length="253" mass="27378">MTRVAIIEADTPIPAVVSELGTYGTIFTNLLVAAGLSQETTQYSVHHVVEHPENLPNLEDPADPLDAVLISGSKHNSYEDIDWINQLAAFVNAALAKGVRVVGICFGHQVVARALGAKVGVNPKGWEIAAVPITLTEKGQEVFAELADTAAAADGTINIMQMHRDIVFEVPEGTELLAYTDVCRVQGFYKRGAIWTVQGHPEFTDFIETSLITLRRDAGAIDPELAADGLKRAHDRNDGPAIAKSIVRFIRDE</sequence>
<dbReference type="Gene3D" id="3.40.50.880">
    <property type="match status" value="1"/>
</dbReference>
<dbReference type="Pfam" id="PF00117">
    <property type="entry name" value="GATase"/>
    <property type="match status" value="1"/>
</dbReference>
<name>A0A0J9XB14_GEOCN</name>
<evidence type="ECO:0000313" key="2">
    <source>
        <dbReference type="EMBL" id="CDO54472.1"/>
    </source>
</evidence>
<dbReference type="PANTHER" id="PTHR42695:SF5">
    <property type="entry name" value="GLUTAMINE AMIDOTRANSFERASE YLR126C-RELATED"/>
    <property type="match status" value="1"/>
</dbReference>
<dbReference type="GO" id="GO:0005634">
    <property type="term" value="C:nucleus"/>
    <property type="evidence" value="ECO:0007669"/>
    <property type="project" value="TreeGrafter"/>
</dbReference>
<reference evidence="2" key="1">
    <citation type="submission" date="2014-03" db="EMBL/GenBank/DDBJ databases">
        <authorList>
            <person name="Casaregola S."/>
        </authorList>
    </citation>
    <scope>NUCLEOTIDE SEQUENCE [LARGE SCALE GENOMIC DNA]</scope>
    <source>
        <strain evidence="2">CLIB 918</strain>
    </source>
</reference>
<dbReference type="InterPro" id="IPR017926">
    <property type="entry name" value="GATASE"/>
</dbReference>
<keyword evidence="2" id="KW-0315">Glutamine amidotransferase</keyword>
<dbReference type="Proteomes" id="UP000242525">
    <property type="component" value="Unassembled WGS sequence"/>
</dbReference>
<keyword evidence="3" id="KW-1185">Reference proteome</keyword>
<gene>
    <name evidence="2" type="ORF">BN980_GECA07s05301g</name>
</gene>
<dbReference type="AlphaFoldDB" id="A0A0J9XB14"/>
<proteinExistence type="predicted"/>
<dbReference type="SUPFAM" id="SSF52317">
    <property type="entry name" value="Class I glutamine amidotransferase-like"/>
    <property type="match status" value="1"/>
</dbReference>
<evidence type="ECO:0000313" key="3">
    <source>
        <dbReference type="Proteomes" id="UP000242525"/>
    </source>
</evidence>
<dbReference type="OrthoDB" id="92161at2759"/>
<feature type="domain" description="Glutamine amidotransferase" evidence="1">
    <location>
        <begin position="47"/>
        <end position="204"/>
    </location>
</feature>
<dbReference type="CDD" id="cd01741">
    <property type="entry name" value="GATase1_1"/>
    <property type="match status" value="1"/>
</dbReference>
<comment type="caution">
    <text evidence="2">The sequence shown here is derived from an EMBL/GenBank/DDBJ whole genome shotgun (WGS) entry which is preliminary data.</text>
</comment>
<evidence type="ECO:0000259" key="1">
    <source>
        <dbReference type="Pfam" id="PF00117"/>
    </source>
</evidence>
<dbReference type="EMBL" id="CCBN010000007">
    <property type="protein sequence ID" value="CDO54472.1"/>
    <property type="molecule type" value="Genomic_DNA"/>
</dbReference>